<evidence type="ECO:0000313" key="7">
    <source>
        <dbReference type="EMBL" id="MBD2846068.1"/>
    </source>
</evidence>
<dbReference type="InterPro" id="IPR006145">
    <property type="entry name" value="PsdUridine_synth_RsuA/RluA"/>
</dbReference>
<dbReference type="Gene3D" id="3.30.70.1560">
    <property type="entry name" value="Alpha-L RNA-binding motif"/>
    <property type="match status" value="1"/>
</dbReference>
<evidence type="ECO:0000259" key="6">
    <source>
        <dbReference type="SMART" id="SM00363"/>
    </source>
</evidence>
<dbReference type="PANTHER" id="PTHR47683">
    <property type="entry name" value="PSEUDOURIDINE SYNTHASE FAMILY PROTEIN-RELATED"/>
    <property type="match status" value="1"/>
</dbReference>
<evidence type="ECO:0000256" key="4">
    <source>
        <dbReference type="PROSITE-ProRule" id="PRU00182"/>
    </source>
</evidence>
<dbReference type="InterPro" id="IPR000748">
    <property type="entry name" value="PsdUridine_synth_RsuA/RluB/E/F"/>
</dbReference>
<dbReference type="Proteomes" id="UP000621560">
    <property type="component" value="Unassembled WGS sequence"/>
</dbReference>
<evidence type="ECO:0000256" key="1">
    <source>
        <dbReference type="ARBA" id="ARBA00008348"/>
    </source>
</evidence>
<dbReference type="SUPFAM" id="SSF55120">
    <property type="entry name" value="Pseudouridine synthase"/>
    <property type="match status" value="1"/>
</dbReference>
<dbReference type="GO" id="GO:0120159">
    <property type="term" value="F:rRNA pseudouridine synthase activity"/>
    <property type="evidence" value="ECO:0007669"/>
    <property type="project" value="UniProtKB-ARBA"/>
</dbReference>
<reference evidence="7" key="1">
    <citation type="submission" date="2020-09" db="EMBL/GenBank/DDBJ databases">
        <title>A novel bacterium of genus Paenibacillus, isolated from South China Sea.</title>
        <authorList>
            <person name="Huang H."/>
            <person name="Mo K."/>
            <person name="Hu Y."/>
        </authorList>
    </citation>
    <scope>NUCLEOTIDE SEQUENCE</scope>
    <source>
        <strain evidence="7">IB182496</strain>
    </source>
</reference>
<comment type="similarity">
    <text evidence="1 5">Belongs to the pseudouridine synthase RsuA family.</text>
</comment>
<gene>
    <name evidence="7" type="ORF">IDH44_12760</name>
</gene>
<dbReference type="PANTHER" id="PTHR47683:SF4">
    <property type="entry name" value="PSEUDOURIDINE SYNTHASE"/>
    <property type="match status" value="1"/>
</dbReference>
<dbReference type="RefSeq" id="WP_190918183.1">
    <property type="nucleotide sequence ID" value="NZ_JACXIZ010000020.1"/>
</dbReference>
<dbReference type="InterPro" id="IPR050343">
    <property type="entry name" value="RsuA_PseudoU_synthase"/>
</dbReference>
<dbReference type="AlphaFoldDB" id="A0A927BVE2"/>
<dbReference type="Gene3D" id="3.30.70.580">
    <property type="entry name" value="Pseudouridine synthase I, catalytic domain, N-terminal subdomain"/>
    <property type="match status" value="1"/>
</dbReference>
<dbReference type="CDD" id="cd00165">
    <property type="entry name" value="S4"/>
    <property type="match status" value="1"/>
</dbReference>
<evidence type="ECO:0000313" key="8">
    <source>
        <dbReference type="Proteomes" id="UP000621560"/>
    </source>
</evidence>
<dbReference type="InterPro" id="IPR020103">
    <property type="entry name" value="PsdUridine_synth_cat_dom_sf"/>
</dbReference>
<dbReference type="InterPro" id="IPR042092">
    <property type="entry name" value="PsdUridine_s_RsuA/RluB/E/F_cat"/>
</dbReference>
<keyword evidence="3 5" id="KW-0413">Isomerase</keyword>
<dbReference type="CDD" id="cd02553">
    <property type="entry name" value="PseudoU_synth_RsuA"/>
    <property type="match status" value="1"/>
</dbReference>
<dbReference type="Pfam" id="PF01479">
    <property type="entry name" value="S4"/>
    <property type="match status" value="1"/>
</dbReference>
<comment type="caution">
    <text evidence="7">The sequence shown here is derived from an EMBL/GenBank/DDBJ whole genome shotgun (WGS) entry which is preliminary data.</text>
</comment>
<dbReference type="InterPro" id="IPR018496">
    <property type="entry name" value="PsdUridine_synth_RsuA/RluB_CS"/>
</dbReference>
<dbReference type="SUPFAM" id="SSF55174">
    <property type="entry name" value="Alpha-L RNA-binding motif"/>
    <property type="match status" value="1"/>
</dbReference>
<dbReference type="EMBL" id="JACXIZ010000020">
    <property type="protein sequence ID" value="MBD2846068.1"/>
    <property type="molecule type" value="Genomic_DNA"/>
</dbReference>
<dbReference type="Pfam" id="PF00849">
    <property type="entry name" value="PseudoU_synth_2"/>
    <property type="match status" value="1"/>
</dbReference>
<evidence type="ECO:0000256" key="2">
    <source>
        <dbReference type="ARBA" id="ARBA00022884"/>
    </source>
</evidence>
<feature type="domain" description="RNA-binding S4" evidence="6">
    <location>
        <begin position="7"/>
        <end position="65"/>
    </location>
</feature>
<dbReference type="InterPro" id="IPR036986">
    <property type="entry name" value="S4_RNA-bd_sf"/>
</dbReference>
<dbReference type="PROSITE" id="PS50889">
    <property type="entry name" value="S4"/>
    <property type="match status" value="1"/>
</dbReference>
<dbReference type="InterPro" id="IPR020094">
    <property type="entry name" value="TruA/RsuA/RluB/E/F_N"/>
</dbReference>
<evidence type="ECO:0000256" key="5">
    <source>
        <dbReference type="RuleBase" id="RU003887"/>
    </source>
</evidence>
<protein>
    <recommendedName>
        <fullName evidence="5">Pseudouridine synthase</fullName>
        <ecNumber evidence="5">5.4.99.-</ecNumber>
    </recommendedName>
</protein>
<accession>A0A927BVE2</accession>
<dbReference type="SMART" id="SM00363">
    <property type="entry name" value="S4"/>
    <property type="match status" value="1"/>
</dbReference>
<dbReference type="PROSITE" id="PS01149">
    <property type="entry name" value="PSI_RSU"/>
    <property type="match status" value="1"/>
</dbReference>
<dbReference type="FunFam" id="3.30.70.1560:FF:000001">
    <property type="entry name" value="Pseudouridine synthase"/>
    <property type="match status" value="1"/>
</dbReference>
<dbReference type="GO" id="GO:0003723">
    <property type="term" value="F:RNA binding"/>
    <property type="evidence" value="ECO:0007669"/>
    <property type="project" value="UniProtKB-KW"/>
</dbReference>
<dbReference type="InterPro" id="IPR002942">
    <property type="entry name" value="S4_RNA-bd"/>
</dbReference>
<dbReference type="GO" id="GO:0000455">
    <property type="term" value="P:enzyme-directed rRNA pseudouridine synthesis"/>
    <property type="evidence" value="ECO:0007669"/>
    <property type="project" value="UniProtKB-ARBA"/>
</dbReference>
<keyword evidence="8" id="KW-1185">Reference proteome</keyword>
<dbReference type="NCBIfam" id="TIGR00093">
    <property type="entry name" value="pseudouridine synthase"/>
    <property type="match status" value="1"/>
</dbReference>
<proteinExistence type="inferred from homology"/>
<dbReference type="Gene3D" id="3.10.290.10">
    <property type="entry name" value="RNA-binding S4 domain"/>
    <property type="match status" value="1"/>
</dbReference>
<dbReference type="GO" id="GO:0005829">
    <property type="term" value="C:cytosol"/>
    <property type="evidence" value="ECO:0007669"/>
    <property type="project" value="UniProtKB-ARBA"/>
</dbReference>
<dbReference type="EC" id="5.4.99.-" evidence="5"/>
<sequence>MDNAKRMRLDKLLANMGCGTRSEVKKAIKEGRVEIDGETVRDAGRLLYPDRDEVRLDGETVTYQETIYLLMNKPPGVVSATEDKRDRTVIDLLAPPDRLLRPFPVGRLDKDTEGLLLLTNDGKLAHELLSPRKHVDKTYEALVLGEVTEEDVRSFAAGVELDDGYVTLPAELRIGEVGELAPAWAGRTCSRITLTIREGKFHQVKRMFEAVGGRVLHLRRVAMGPLVLDRTMAPGTYRQLRTKELERLLAHRGAAMGEK</sequence>
<name>A0A927BVE2_9BACL</name>
<keyword evidence="2 4" id="KW-0694">RNA-binding</keyword>
<evidence type="ECO:0000256" key="3">
    <source>
        <dbReference type="ARBA" id="ARBA00023235"/>
    </source>
</evidence>
<organism evidence="7 8">
    <name type="scientific">Paenibacillus sabuli</name>
    <dbReference type="NCBI Taxonomy" id="2772509"/>
    <lineage>
        <taxon>Bacteria</taxon>
        <taxon>Bacillati</taxon>
        <taxon>Bacillota</taxon>
        <taxon>Bacilli</taxon>
        <taxon>Bacillales</taxon>
        <taxon>Paenibacillaceae</taxon>
        <taxon>Paenibacillus</taxon>
    </lineage>
</organism>